<dbReference type="AlphaFoldDB" id="A0A1A8S5N4"/>
<gene>
    <name evidence="1" type="primary">ACTR8</name>
</gene>
<organism evidence="1">
    <name type="scientific">Nothobranchius rachovii</name>
    <name type="common">bluefin notho</name>
    <dbReference type="NCBI Taxonomy" id="451742"/>
    <lineage>
        <taxon>Eukaryota</taxon>
        <taxon>Metazoa</taxon>
        <taxon>Chordata</taxon>
        <taxon>Craniata</taxon>
        <taxon>Vertebrata</taxon>
        <taxon>Euteleostomi</taxon>
        <taxon>Actinopterygii</taxon>
        <taxon>Neopterygii</taxon>
        <taxon>Teleostei</taxon>
        <taxon>Neoteleostei</taxon>
        <taxon>Acanthomorphata</taxon>
        <taxon>Ovalentaria</taxon>
        <taxon>Atherinomorphae</taxon>
        <taxon>Cyprinodontiformes</taxon>
        <taxon>Nothobranchiidae</taxon>
        <taxon>Nothobranchius</taxon>
    </lineage>
</organism>
<proteinExistence type="predicted"/>
<reference evidence="1" key="1">
    <citation type="submission" date="2016-05" db="EMBL/GenBank/DDBJ databases">
        <authorList>
            <person name="Lavstsen T."/>
            <person name="Jespersen J.S."/>
        </authorList>
    </citation>
    <scope>NUCLEOTIDE SEQUENCE</scope>
    <source>
        <tissue evidence="1">Brain</tissue>
    </source>
</reference>
<dbReference type="EMBL" id="HAEI01011567">
    <property type="protein sequence ID" value="SBS13685.1"/>
    <property type="molecule type" value="Transcribed_RNA"/>
</dbReference>
<name>A0A1A8S5N4_9TELE</name>
<evidence type="ECO:0000313" key="1">
    <source>
        <dbReference type="EMBL" id="SBS13685.1"/>
    </source>
</evidence>
<accession>A0A1A8S5N4</accession>
<sequence>AKRWDWTKRSYIASTAVHRMKPNVKCTAPSWWWEEGSCFTALRNFCSTASSTRCRPLSEGWSITWRLSRDQRTWTPG</sequence>
<feature type="non-terminal residue" evidence="1">
    <location>
        <position position="1"/>
    </location>
</feature>
<reference evidence="1" key="2">
    <citation type="submission" date="2016-06" db="EMBL/GenBank/DDBJ databases">
        <title>The genome of a short-lived fish provides insights into sex chromosome evolution and the genetic control of aging.</title>
        <authorList>
            <person name="Reichwald K."/>
            <person name="Felder M."/>
            <person name="Petzold A."/>
            <person name="Koch P."/>
            <person name="Groth M."/>
            <person name="Platzer M."/>
        </authorList>
    </citation>
    <scope>NUCLEOTIDE SEQUENCE</scope>
    <source>
        <tissue evidence="1">Brain</tissue>
    </source>
</reference>
<protein>
    <submittedName>
        <fullName evidence="1">ARP8 actin-related protein 8 homolog</fullName>
    </submittedName>
</protein>